<proteinExistence type="predicted"/>
<reference evidence="2" key="1">
    <citation type="journal article" date="2014" name="Front. Microbiol.">
        <title>High frequency of phylogenetically diverse reductive dehalogenase-homologous genes in deep subseafloor sedimentary metagenomes.</title>
        <authorList>
            <person name="Kawai M."/>
            <person name="Futagami T."/>
            <person name="Toyoda A."/>
            <person name="Takaki Y."/>
            <person name="Nishi S."/>
            <person name="Hori S."/>
            <person name="Arai W."/>
            <person name="Tsubouchi T."/>
            <person name="Morono Y."/>
            <person name="Uchiyama I."/>
            <person name="Ito T."/>
            <person name="Fujiyama A."/>
            <person name="Inagaki F."/>
            <person name="Takami H."/>
        </authorList>
    </citation>
    <scope>NUCLEOTIDE SEQUENCE</scope>
    <source>
        <strain evidence="2">Expedition CK06-06</strain>
    </source>
</reference>
<dbReference type="AlphaFoldDB" id="X1EZY5"/>
<accession>X1EZY5</accession>
<feature type="region of interest" description="Disordered" evidence="1">
    <location>
        <begin position="1"/>
        <end position="21"/>
    </location>
</feature>
<organism evidence="2">
    <name type="scientific">marine sediment metagenome</name>
    <dbReference type="NCBI Taxonomy" id="412755"/>
    <lineage>
        <taxon>unclassified sequences</taxon>
        <taxon>metagenomes</taxon>
        <taxon>ecological metagenomes</taxon>
    </lineage>
</organism>
<feature type="compositionally biased region" description="Polar residues" evidence="1">
    <location>
        <begin position="1"/>
        <end position="10"/>
    </location>
</feature>
<evidence type="ECO:0000313" key="2">
    <source>
        <dbReference type="EMBL" id="GAH38941.1"/>
    </source>
</evidence>
<gene>
    <name evidence="2" type="ORF">S03H2_13665</name>
</gene>
<name>X1EZY5_9ZZZZ</name>
<dbReference type="Gene3D" id="3.40.50.2300">
    <property type="match status" value="1"/>
</dbReference>
<comment type="caution">
    <text evidence="2">The sequence shown here is derived from an EMBL/GenBank/DDBJ whole genome shotgun (WGS) entry which is preliminary data.</text>
</comment>
<dbReference type="EMBL" id="BARU01006934">
    <property type="protein sequence ID" value="GAH38941.1"/>
    <property type="molecule type" value="Genomic_DNA"/>
</dbReference>
<protein>
    <submittedName>
        <fullName evidence="2">Uncharacterized protein</fullName>
    </submittedName>
</protein>
<sequence>MISYARQTPDSEAAPPAAEEHIAPAPRVSVQAFCETVETAAAVQSAGEDRRLGKAHIKIQMGGTIAAIEAYRSAPTPNVIVLETDGRGDILGGLDQLATVCDPGTRVVVVGRINDVTLYRE</sequence>
<feature type="non-terminal residue" evidence="2">
    <location>
        <position position="121"/>
    </location>
</feature>
<evidence type="ECO:0000256" key="1">
    <source>
        <dbReference type="SAM" id="MobiDB-lite"/>
    </source>
</evidence>